<keyword evidence="2" id="KW-1185">Reference proteome</keyword>
<gene>
    <name evidence="1" type="ORF">GCM10023091_21210</name>
</gene>
<organism evidence="1 2">
    <name type="scientific">Ravibacter arvi</name>
    <dbReference type="NCBI Taxonomy" id="2051041"/>
    <lineage>
        <taxon>Bacteria</taxon>
        <taxon>Pseudomonadati</taxon>
        <taxon>Bacteroidota</taxon>
        <taxon>Cytophagia</taxon>
        <taxon>Cytophagales</taxon>
        <taxon>Spirosomataceae</taxon>
        <taxon>Ravibacter</taxon>
    </lineage>
</organism>
<dbReference type="EMBL" id="BAABEY010000020">
    <property type="protein sequence ID" value="GAA4439272.1"/>
    <property type="molecule type" value="Genomic_DNA"/>
</dbReference>
<dbReference type="Proteomes" id="UP001501508">
    <property type="component" value="Unassembled WGS sequence"/>
</dbReference>
<evidence type="ECO:0008006" key="3">
    <source>
        <dbReference type="Google" id="ProtNLM"/>
    </source>
</evidence>
<dbReference type="InterPro" id="IPR026444">
    <property type="entry name" value="Secre_tail"/>
</dbReference>
<accession>A0ABP8LYX1</accession>
<sequence length="213" mass="23735">MRVQSLLWMACIPAIESNAQLVNFSYDHAGNQILSVRDGALPVRLVYFNASRAENAVTLAWRTATEDQSDYFGIERSSDGKSWNELAVVTAAGSSETAKSYTWLDLHPVAGSNWYRIRIMDLDGTKEYTPIRNVPFKGEIRFGPNPVSDALSVYGIKDTFALDLFAPDGKKLLSIPRLSSGIPIDLRGFPPGLYFFRLTETDGKTSTYRIVKE</sequence>
<evidence type="ECO:0000313" key="1">
    <source>
        <dbReference type="EMBL" id="GAA4439272.1"/>
    </source>
</evidence>
<proteinExistence type="predicted"/>
<protein>
    <recommendedName>
        <fullName evidence="3">Secretion system C-terminal sorting domain-containing protein</fullName>
    </recommendedName>
</protein>
<dbReference type="NCBIfam" id="TIGR04183">
    <property type="entry name" value="Por_Secre_tail"/>
    <property type="match status" value="1"/>
</dbReference>
<evidence type="ECO:0000313" key="2">
    <source>
        <dbReference type="Proteomes" id="UP001501508"/>
    </source>
</evidence>
<name>A0ABP8LYX1_9BACT</name>
<comment type="caution">
    <text evidence="1">The sequence shown here is derived from an EMBL/GenBank/DDBJ whole genome shotgun (WGS) entry which is preliminary data.</text>
</comment>
<dbReference type="RefSeq" id="WP_345028685.1">
    <property type="nucleotide sequence ID" value="NZ_BAABEY010000020.1"/>
</dbReference>
<reference evidence="2" key="1">
    <citation type="journal article" date="2019" name="Int. J. Syst. Evol. Microbiol.">
        <title>The Global Catalogue of Microorganisms (GCM) 10K type strain sequencing project: providing services to taxonomists for standard genome sequencing and annotation.</title>
        <authorList>
            <consortium name="The Broad Institute Genomics Platform"/>
            <consortium name="The Broad Institute Genome Sequencing Center for Infectious Disease"/>
            <person name="Wu L."/>
            <person name="Ma J."/>
        </authorList>
    </citation>
    <scope>NUCLEOTIDE SEQUENCE [LARGE SCALE GENOMIC DNA]</scope>
    <source>
        <strain evidence="2">JCM 31920</strain>
    </source>
</reference>